<dbReference type="InterPro" id="IPR015942">
    <property type="entry name" value="Asp/Glu/hydantoin_racemase"/>
</dbReference>
<evidence type="ECO:0000256" key="8">
    <source>
        <dbReference type="ARBA" id="ARBA00036346"/>
    </source>
</evidence>
<comment type="catalytic activity">
    <reaction evidence="7">
        <text>3-dehydro-L-erythronate + ATP = 3-dehydro-4-O-phospho-L-erythronate + ADP + H(+)</text>
        <dbReference type="Rhea" id="RHEA:52552"/>
        <dbReference type="ChEBI" id="CHEBI:15378"/>
        <dbReference type="ChEBI" id="CHEBI:30616"/>
        <dbReference type="ChEBI" id="CHEBI:136592"/>
        <dbReference type="ChEBI" id="CHEBI:136670"/>
        <dbReference type="ChEBI" id="CHEBI:456216"/>
        <dbReference type="EC" id="2.7.1.217"/>
    </reaction>
</comment>
<evidence type="ECO:0000256" key="9">
    <source>
        <dbReference type="ARBA" id="ARBA00037335"/>
    </source>
</evidence>
<keyword evidence="4" id="KW-0418">Kinase</keyword>
<dbReference type="GO" id="GO:0016301">
    <property type="term" value="F:kinase activity"/>
    <property type="evidence" value="ECO:0007669"/>
    <property type="project" value="UniProtKB-KW"/>
</dbReference>
<dbReference type="Pfam" id="PF17042">
    <property type="entry name" value="NBD_C"/>
    <property type="match status" value="1"/>
</dbReference>
<dbReference type="AlphaFoldDB" id="A0A543KQI1"/>
<dbReference type="Pfam" id="PF07005">
    <property type="entry name" value="SBD_N"/>
    <property type="match status" value="1"/>
</dbReference>
<feature type="domain" description="Four-carbon acid sugar kinase nucleotide binding" evidence="15">
    <location>
        <begin position="477"/>
        <end position="634"/>
    </location>
</feature>
<evidence type="ECO:0000256" key="12">
    <source>
        <dbReference type="ARBA" id="ARBA00039461"/>
    </source>
</evidence>
<dbReference type="EMBL" id="VFPU01000001">
    <property type="protein sequence ID" value="TQM97332.1"/>
    <property type="molecule type" value="Genomic_DNA"/>
</dbReference>
<dbReference type="Pfam" id="PF01177">
    <property type="entry name" value="Asp_Glu_race"/>
    <property type="match status" value="1"/>
</dbReference>
<dbReference type="GO" id="GO:0047661">
    <property type="term" value="F:amino-acid racemase activity"/>
    <property type="evidence" value="ECO:0007669"/>
    <property type="project" value="InterPro"/>
</dbReference>
<evidence type="ECO:0000256" key="6">
    <source>
        <dbReference type="ARBA" id="ARBA00023277"/>
    </source>
</evidence>
<dbReference type="InterPro" id="IPR053714">
    <property type="entry name" value="Iso_Racemase_Enz_sf"/>
</dbReference>
<evidence type="ECO:0000259" key="14">
    <source>
        <dbReference type="Pfam" id="PF07005"/>
    </source>
</evidence>
<evidence type="ECO:0000256" key="3">
    <source>
        <dbReference type="ARBA" id="ARBA00022741"/>
    </source>
</evidence>
<evidence type="ECO:0000256" key="5">
    <source>
        <dbReference type="ARBA" id="ARBA00022840"/>
    </source>
</evidence>
<reference evidence="16 17" key="1">
    <citation type="submission" date="2019-06" db="EMBL/GenBank/DDBJ databases">
        <title>Sequencing the genomes of 1000 actinobacteria strains.</title>
        <authorList>
            <person name="Klenk H.-P."/>
        </authorList>
    </citation>
    <scope>NUCLEOTIDE SEQUENCE [LARGE SCALE GENOMIC DNA]</scope>
    <source>
        <strain evidence="16 17">DSM 12362</strain>
    </source>
</reference>
<evidence type="ECO:0000313" key="16">
    <source>
        <dbReference type="EMBL" id="TQM97332.1"/>
    </source>
</evidence>
<keyword evidence="5" id="KW-0067">ATP-binding</keyword>
<keyword evidence="3" id="KW-0547">Nucleotide-binding</keyword>
<dbReference type="Proteomes" id="UP000315133">
    <property type="component" value="Unassembled WGS sequence"/>
</dbReference>
<keyword evidence="2" id="KW-0808">Transferase</keyword>
<dbReference type="InterPro" id="IPR042213">
    <property type="entry name" value="NBD_C_sf"/>
</dbReference>
<gene>
    <name evidence="16" type="ORF">FB476_2240</name>
</gene>
<organism evidence="16 17">
    <name type="scientific">Ornithinimicrobium humiphilum</name>
    <dbReference type="NCBI Taxonomy" id="125288"/>
    <lineage>
        <taxon>Bacteria</taxon>
        <taxon>Bacillati</taxon>
        <taxon>Actinomycetota</taxon>
        <taxon>Actinomycetes</taxon>
        <taxon>Micrococcales</taxon>
        <taxon>Ornithinimicrobiaceae</taxon>
        <taxon>Ornithinimicrobium</taxon>
    </lineage>
</organism>
<dbReference type="SUPFAM" id="SSF142764">
    <property type="entry name" value="YgbK-like"/>
    <property type="match status" value="1"/>
</dbReference>
<keyword evidence="17" id="KW-1185">Reference proteome</keyword>
<comment type="similarity">
    <text evidence="1">Belongs to the four-carbon acid sugar kinase family.</text>
</comment>
<comment type="function">
    <text evidence="9">Catalyzes the ATP-dependent phosphorylation of 3-oxo-tetronate to 3-oxo-tetronate 4-phosphate.</text>
</comment>
<dbReference type="InterPro" id="IPR010737">
    <property type="entry name" value="4-carb_acid_sugar_kinase_N"/>
</dbReference>
<proteinExistence type="inferred from homology"/>
<dbReference type="RefSeq" id="WP_202876963.1">
    <property type="nucleotide sequence ID" value="NZ_BAAAIL010000002.1"/>
</dbReference>
<evidence type="ECO:0000256" key="2">
    <source>
        <dbReference type="ARBA" id="ARBA00022679"/>
    </source>
</evidence>
<dbReference type="EC" id="2.7.1.217" evidence="11"/>
<evidence type="ECO:0000256" key="7">
    <source>
        <dbReference type="ARBA" id="ARBA00035898"/>
    </source>
</evidence>
<evidence type="ECO:0000256" key="10">
    <source>
        <dbReference type="ARBA" id="ARBA00038414"/>
    </source>
</evidence>
<dbReference type="InterPro" id="IPR037051">
    <property type="entry name" value="4-carb_acid_sugar_kinase_N_sf"/>
</dbReference>
<dbReference type="GO" id="GO:0005524">
    <property type="term" value="F:ATP binding"/>
    <property type="evidence" value="ECO:0007669"/>
    <property type="project" value="UniProtKB-KW"/>
</dbReference>
<accession>A0A543KQI1</accession>
<protein>
    <recommendedName>
        <fullName evidence="12">3-oxo-tetronate kinase</fullName>
        <ecNumber evidence="11">2.7.1.217</ecNumber>
    </recommendedName>
    <alternativeName>
        <fullName evidence="13">3-dehydrotetronate 4-kinase</fullName>
    </alternativeName>
</protein>
<evidence type="ECO:0000256" key="4">
    <source>
        <dbReference type="ARBA" id="ARBA00022777"/>
    </source>
</evidence>
<name>A0A543KQI1_9MICO</name>
<keyword evidence="6" id="KW-0119">Carbohydrate metabolism</keyword>
<evidence type="ECO:0000313" key="17">
    <source>
        <dbReference type="Proteomes" id="UP000315133"/>
    </source>
</evidence>
<comment type="similarity">
    <text evidence="10">Belongs to the HyuE racemase family.</text>
</comment>
<dbReference type="InterPro" id="IPR031475">
    <property type="entry name" value="NBD_C"/>
</dbReference>
<dbReference type="Gene3D" id="3.40.50.12500">
    <property type="match status" value="1"/>
</dbReference>
<dbReference type="InterPro" id="IPR050007">
    <property type="entry name" value="OtnK"/>
</dbReference>
<comment type="catalytic activity">
    <reaction evidence="8">
        <text>3-dehydro-D-erythronate + ATP = 3-dehydro-4-O-phospho-D-erythronate + ADP + H(+)</text>
        <dbReference type="Rhea" id="RHEA:52556"/>
        <dbReference type="ChEBI" id="CHEBI:15378"/>
        <dbReference type="ChEBI" id="CHEBI:30616"/>
        <dbReference type="ChEBI" id="CHEBI:57958"/>
        <dbReference type="ChEBI" id="CHEBI:136593"/>
        <dbReference type="ChEBI" id="CHEBI:456216"/>
        <dbReference type="EC" id="2.7.1.217"/>
    </reaction>
</comment>
<dbReference type="Gene3D" id="3.40.980.20">
    <property type="entry name" value="Four-carbon acid sugar kinase, nucleotide binding domain"/>
    <property type="match status" value="1"/>
</dbReference>
<evidence type="ECO:0000256" key="11">
    <source>
        <dbReference type="ARBA" id="ARBA00039095"/>
    </source>
</evidence>
<sequence length="649" mass="66340">MTEPDYLVALISATPLAIPPASDAMAEHFPEASVWNLLDDRLLKDAAQAGGLTEPLAARMQRLIAHAVDAGADAVMLTCSMYGTVAHEAVAPVPLLAPDDAAFAEAASGAYSSVLLVASLESALTDSLERFKAVVAESGHEIAVKGVHVPAALAATTAAELAEALIEACRPVADGADALLLAQFSLAPAQRALTAALGKPVISGPQSAASKLRETLSSTPQRTSVGVVADDYTGATDVALALRGAGLRTVLLFGPPAPDVVLPAHDAAVIALKTRTVPASDAVAASLEAADWLQAAGARQLYFKYCSTFDSTAEGNIGPVLDALAAASGADVVVTTPSSPDHGRTVYHGQLFVDGTPLAESHMAHHPLTPMTDSSLPRLLGAQTEAQVDLLPLSTIREGVPRVGAAMQEAKAGGVGYLVADALDDADLAVLARACADQPLIAGAAGLAKALGLVTPGAIGGQDHGPTPDPVGTARSAVLAGSCSARTLQQIAYFEEAGNPSLRLDAREHRELDEMVAHALDWVDGLSDSATPLIYSSVPADQLREAQEALGAQQSAQLLESALALIAVGLIARGFRRLVSAGGETSGAIVDALRVSGVEVGQEVAPGVPWVFTLADAPLALLLKSGNFGDVELFCRAVDPDRGWGVDDA</sequence>
<evidence type="ECO:0000256" key="13">
    <source>
        <dbReference type="ARBA" id="ARBA00041377"/>
    </source>
</evidence>
<dbReference type="Gene3D" id="3.40.50.10840">
    <property type="entry name" value="Putative sugar-binding, N-terminal domain"/>
    <property type="match status" value="1"/>
</dbReference>
<comment type="caution">
    <text evidence="16">The sequence shown here is derived from an EMBL/GenBank/DDBJ whole genome shotgun (WGS) entry which is preliminary data.</text>
</comment>
<evidence type="ECO:0000256" key="1">
    <source>
        <dbReference type="ARBA" id="ARBA00005715"/>
    </source>
</evidence>
<feature type="domain" description="Four-carbon acid sugar kinase N-terminal" evidence="14">
    <location>
        <begin position="226"/>
        <end position="451"/>
    </location>
</feature>
<evidence type="ECO:0000259" key="15">
    <source>
        <dbReference type="Pfam" id="PF17042"/>
    </source>
</evidence>
<dbReference type="NCBIfam" id="NF043035">
    <property type="entry name" value="OxoTetrKin"/>
    <property type="match status" value="1"/>
</dbReference>